<dbReference type="GO" id="GO:0004497">
    <property type="term" value="F:monooxygenase activity"/>
    <property type="evidence" value="ECO:0007669"/>
    <property type="project" value="InterPro"/>
</dbReference>
<dbReference type="AlphaFoldDB" id="A0A9P7YZG5"/>
<dbReference type="GO" id="GO:0016705">
    <property type="term" value="F:oxidoreductase activity, acting on paired donors, with incorporation or reduction of molecular oxygen"/>
    <property type="evidence" value="ECO:0007669"/>
    <property type="project" value="InterPro"/>
</dbReference>
<dbReference type="GO" id="GO:0020037">
    <property type="term" value="F:heme binding"/>
    <property type="evidence" value="ECO:0007669"/>
    <property type="project" value="InterPro"/>
</dbReference>
<dbReference type="InterPro" id="IPR050121">
    <property type="entry name" value="Cytochrome_P450_monoxygenase"/>
</dbReference>
<dbReference type="Pfam" id="PF00067">
    <property type="entry name" value="p450"/>
    <property type="match status" value="1"/>
</dbReference>
<evidence type="ECO:0000256" key="1">
    <source>
        <dbReference type="ARBA" id="ARBA00010617"/>
    </source>
</evidence>
<reference evidence="3" key="1">
    <citation type="journal article" date="2021" name="IMA Fungus">
        <title>Genomic characterization of three marine fungi, including Emericellopsis atlantica sp. nov. with signatures of a generalist lifestyle and marine biomass degradation.</title>
        <authorList>
            <person name="Hagestad O.C."/>
            <person name="Hou L."/>
            <person name="Andersen J.H."/>
            <person name="Hansen E.H."/>
            <person name="Altermark B."/>
            <person name="Li C."/>
            <person name="Kuhnert E."/>
            <person name="Cox R.J."/>
            <person name="Crous P.W."/>
            <person name="Spatafora J.W."/>
            <person name="Lail K."/>
            <person name="Amirebrahimi M."/>
            <person name="Lipzen A."/>
            <person name="Pangilinan J."/>
            <person name="Andreopoulos W."/>
            <person name="Hayes R.D."/>
            <person name="Ng V."/>
            <person name="Grigoriev I.V."/>
            <person name="Jackson S.A."/>
            <person name="Sutton T.D.S."/>
            <person name="Dobson A.D.W."/>
            <person name="Rama T."/>
        </authorList>
    </citation>
    <scope>NUCLEOTIDE SEQUENCE</scope>
    <source>
        <strain evidence="3">TRa3180A</strain>
    </source>
</reference>
<dbReference type="InterPro" id="IPR036396">
    <property type="entry name" value="Cyt_P450_sf"/>
</dbReference>
<dbReference type="PANTHER" id="PTHR24305">
    <property type="entry name" value="CYTOCHROME P450"/>
    <property type="match status" value="1"/>
</dbReference>
<name>A0A9P7YZG5_9HELO</name>
<evidence type="ECO:0000256" key="2">
    <source>
        <dbReference type="SAM" id="Phobius"/>
    </source>
</evidence>
<feature type="transmembrane region" description="Helical" evidence="2">
    <location>
        <begin position="6"/>
        <end position="23"/>
    </location>
</feature>
<dbReference type="GO" id="GO:0005506">
    <property type="term" value="F:iron ion binding"/>
    <property type="evidence" value="ECO:0007669"/>
    <property type="project" value="InterPro"/>
</dbReference>
<keyword evidence="2" id="KW-0812">Transmembrane</keyword>
<evidence type="ECO:0000313" key="3">
    <source>
        <dbReference type="EMBL" id="KAG9242824.1"/>
    </source>
</evidence>
<sequence length="560" mass="62912">MFLLAEILIAVGSISILLLANFLRKLAAHRRRFKDLPKPPHSFLFGHILLFIRANKKFSKETHSKIPLNVVVADIQKNYQLPDLFVFDLWPLVDPWLMTGDRKVANQFLNDYRRHPMVLDAALQPLSGGKRGLVSHDSAEWHDARSVIRTVFSVNNVQRYIPSMARYSKQFCDSLLKRAAEGSSFPMIEPVENWGADLTFCFLLGEDTGVQMGGRGVETNLQVQALISQADHLFSVNLWKNYQQKRKRDQCLVSVRNLIETALKDALKREQPMTDDFLCLTDSLAMKYKEEFPDRTEWDEDTLIQHLDTLATLFLAADVSSMVLTYIFCHIAQDPEVATQLREEHDAVFPGDGNATLRALSENPSKIKELHYTTAVIKESMRLRPPGTAGTKAPNGQTTTHNGTEFNLDGFYVHLNPLPHSLLPIALTRPAYGEPLLSPSKPLLCPIPRDIRPFSLAPTAQHRVGNPLFSPYSLQISLTPHRLADSWRPFQRGQHSCMGENMMMPGLILALLLTVRDIDITLAYEEDDVDLGPELGGKAYMAGNFAAKPARGLPVVVTAR</sequence>
<dbReference type="Gene3D" id="1.10.630.10">
    <property type="entry name" value="Cytochrome P450"/>
    <property type="match status" value="1"/>
</dbReference>
<keyword evidence="2" id="KW-0472">Membrane</keyword>
<accession>A0A9P7YZG5</accession>
<evidence type="ECO:0000313" key="4">
    <source>
        <dbReference type="Proteomes" id="UP000887226"/>
    </source>
</evidence>
<dbReference type="OrthoDB" id="10029320at2759"/>
<dbReference type="Proteomes" id="UP000887226">
    <property type="component" value="Unassembled WGS sequence"/>
</dbReference>
<comment type="caution">
    <text evidence="3">The sequence shown here is derived from an EMBL/GenBank/DDBJ whole genome shotgun (WGS) entry which is preliminary data.</text>
</comment>
<keyword evidence="4" id="KW-1185">Reference proteome</keyword>
<keyword evidence="2" id="KW-1133">Transmembrane helix</keyword>
<proteinExistence type="inferred from homology"/>
<dbReference type="PRINTS" id="PR00385">
    <property type="entry name" value="P450"/>
</dbReference>
<comment type="similarity">
    <text evidence="1">Belongs to the cytochrome P450 family.</text>
</comment>
<dbReference type="InterPro" id="IPR001128">
    <property type="entry name" value="Cyt_P450"/>
</dbReference>
<protein>
    <submittedName>
        <fullName evidence="3">Cytochrome P450</fullName>
    </submittedName>
</protein>
<organism evidence="3 4">
    <name type="scientific">Calycina marina</name>
    <dbReference type="NCBI Taxonomy" id="1763456"/>
    <lineage>
        <taxon>Eukaryota</taxon>
        <taxon>Fungi</taxon>
        <taxon>Dikarya</taxon>
        <taxon>Ascomycota</taxon>
        <taxon>Pezizomycotina</taxon>
        <taxon>Leotiomycetes</taxon>
        <taxon>Helotiales</taxon>
        <taxon>Pezizellaceae</taxon>
        <taxon>Calycina</taxon>
    </lineage>
</organism>
<gene>
    <name evidence="3" type="ORF">BJ878DRAFT_148869</name>
</gene>
<dbReference type="SUPFAM" id="SSF48264">
    <property type="entry name" value="Cytochrome P450"/>
    <property type="match status" value="2"/>
</dbReference>
<dbReference type="PANTHER" id="PTHR24305:SF166">
    <property type="entry name" value="CYTOCHROME P450 12A4, MITOCHONDRIAL-RELATED"/>
    <property type="match status" value="1"/>
</dbReference>
<dbReference type="EMBL" id="MU254032">
    <property type="protein sequence ID" value="KAG9242824.1"/>
    <property type="molecule type" value="Genomic_DNA"/>
</dbReference>